<dbReference type="InterPro" id="IPR002711">
    <property type="entry name" value="HNH"/>
</dbReference>
<dbReference type="SMART" id="SM00507">
    <property type="entry name" value="HNHc"/>
    <property type="match status" value="1"/>
</dbReference>
<feature type="domain" description="HNH nuclease" evidence="1">
    <location>
        <begin position="9"/>
        <end position="67"/>
    </location>
</feature>
<sequence length="123" mass="14937">MSIKTADKIFADAVKARDNWICQYCLQPINKYTSLEFFDCSHFRKRSRYQTRWSMRNCVSAHRECHNEYELDPKKHTKFWVDRIGQDEVDELIQLSNAPLPTFKSFYGSREHLKELRERKYHE</sequence>
<dbReference type="GO" id="GO:0008270">
    <property type="term" value="F:zinc ion binding"/>
    <property type="evidence" value="ECO:0007669"/>
    <property type="project" value="InterPro"/>
</dbReference>
<proteinExistence type="predicted"/>
<evidence type="ECO:0000313" key="2">
    <source>
        <dbReference type="EMBL" id="KKK69146.1"/>
    </source>
</evidence>
<dbReference type="GO" id="GO:0003676">
    <property type="term" value="F:nucleic acid binding"/>
    <property type="evidence" value="ECO:0007669"/>
    <property type="project" value="InterPro"/>
</dbReference>
<dbReference type="GO" id="GO:0004519">
    <property type="term" value="F:endonuclease activity"/>
    <property type="evidence" value="ECO:0007669"/>
    <property type="project" value="InterPro"/>
</dbReference>
<accession>A0A0F9AA64</accession>
<dbReference type="InterPro" id="IPR003615">
    <property type="entry name" value="HNH_nuc"/>
</dbReference>
<protein>
    <recommendedName>
        <fullName evidence="1">HNH nuclease domain-containing protein</fullName>
    </recommendedName>
</protein>
<dbReference type="AlphaFoldDB" id="A0A0F9AA64"/>
<evidence type="ECO:0000259" key="1">
    <source>
        <dbReference type="SMART" id="SM00507"/>
    </source>
</evidence>
<gene>
    <name evidence="2" type="ORF">LCGC14_2936960</name>
</gene>
<name>A0A0F9AA64_9ZZZZ</name>
<dbReference type="EMBL" id="LAZR01058795">
    <property type="protein sequence ID" value="KKK69146.1"/>
    <property type="molecule type" value="Genomic_DNA"/>
</dbReference>
<comment type="caution">
    <text evidence="2">The sequence shown here is derived from an EMBL/GenBank/DDBJ whole genome shotgun (WGS) entry which is preliminary data.</text>
</comment>
<reference evidence="2" key="1">
    <citation type="journal article" date="2015" name="Nature">
        <title>Complex archaea that bridge the gap between prokaryotes and eukaryotes.</title>
        <authorList>
            <person name="Spang A."/>
            <person name="Saw J.H."/>
            <person name="Jorgensen S.L."/>
            <person name="Zaremba-Niedzwiedzka K."/>
            <person name="Martijn J."/>
            <person name="Lind A.E."/>
            <person name="van Eijk R."/>
            <person name="Schleper C."/>
            <person name="Guy L."/>
            <person name="Ettema T.J."/>
        </authorList>
    </citation>
    <scope>NUCLEOTIDE SEQUENCE</scope>
</reference>
<dbReference type="Pfam" id="PF01844">
    <property type="entry name" value="HNH"/>
    <property type="match status" value="1"/>
</dbReference>
<dbReference type="Gene3D" id="1.10.30.50">
    <property type="match status" value="1"/>
</dbReference>
<organism evidence="2">
    <name type="scientific">marine sediment metagenome</name>
    <dbReference type="NCBI Taxonomy" id="412755"/>
    <lineage>
        <taxon>unclassified sequences</taxon>
        <taxon>metagenomes</taxon>
        <taxon>ecological metagenomes</taxon>
    </lineage>
</organism>